<dbReference type="EMBL" id="JABEVU030000001">
    <property type="protein sequence ID" value="MDB0581338.1"/>
    <property type="molecule type" value="Genomic_DNA"/>
</dbReference>
<sequence length="232" mass="26467">MKNHPSYFGFITADVRYDPDLTGDEKILYAEITALSNKYGYCYATNDYFAKLFSVTDVTVSRRLKKLKAGGYIRIVYKRNGTVVTNRKIYPSTQKAAAVDDADNGRLSEEAPAVDGTDKENSITGNNITRNDITNKEHVRFEDFYTLYRKKKARPKASKAFERAIRNHDWETIRAGTIAYLKSIKAEDGRFQAYPATFLNEERFLDDHEYVKGNLYEVDSSQASEDAFLKGV</sequence>
<reference evidence="1 2" key="2">
    <citation type="submission" date="2022-12" db="EMBL/GenBank/DDBJ databases">
        <title>Genome analysis and biological profiling of marine Salinicoccus roseus MOSEL-ME25.</title>
        <authorList>
            <person name="Mirza F.T."/>
            <person name="Xie Y."/>
            <person name="Shinwari Z.K."/>
        </authorList>
    </citation>
    <scope>NUCLEOTIDE SEQUENCE [LARGE SCALE GENOMIC DNA]</scope>
    <source>
        <strain evidence="1 2">MOSEL-ME25</strain>
    </source>
</reference>
<dbReference type="GeneID" id="77846468"/>
<organism evidence="1 2">
    <name type="scientific">Salinicoccus roseus</name>
    <dbReference type="NCBI Taxonomy" id="45670"/>
    <lineage>
        <taxon>Bacteria</taxon>
        <taxon>Bacillati</taxon>
        <taxon>Bacillota</taxon>
        <taxon>Bacilli</taxon>
        <taxon>Bacillales</taxon>
        <taxon>Staphylococcaceae</taxon>
        <taxon>Salinicoccus</taxon>
    </lineage>
</organism>
<comment type="caution">
    <text evidence="1">The sequence shown here is derived from an EMBL/GenBank/DDBJ whole genome shotgun (WGS) entry which is preliminary data.</text>
</comment>
<accession>A0ABT4YKJ0</accession>
<keyword evidence="2" id="KW-1185">Reference proteome</keyword>
<reference evidence="2" key="1">
    <citation type="submission" date="2020-04" db="EMBL/GenBank/DDBJ databases">
        <title>Genome analysis and biological profiling of marine Cellulosimicrobium funkei MOSEL-ME6.</title>
        <authorList>
            <person name="Tanveer F."/>
            <person name="Xie Y."/>
            <person name="Shinwari Z.K."/>
        </authorList>
    </citation>
    <scope>NUCLEOTIDE SEQUENCE [LARGE SCALE GENOMIC DNA]</scope>
    <source>
        <strain evidence="2">MOSEL-ME25</strain>
    </source>
</reference>
<name>A0ABT4YKJ0_9STAP</name>
<dbReference type="SUPFAM" id="SSF46785">
    <property type="entry name" value="Winged helix' DNA-binding domain"/>
    <property type="match status" value="1"/>
</dbReference>
<dbReference type="Pfam" id="PF13730">
    <property type="entry name" value="HTH_36"/>
    <property type="match status" value="1"/>
</dbReference>
<evidence type="ECO:0000313" key="2">
    <source>
        <dbReference type="Proteomes" id="UP000527860"/>
    </source>
</evidence>
<dbReference type="Proteomes" id="UP000527860">
    <property type="component" value="Unassembled WGS sequence"/>
</dbReference>
<evidence type="ECO:0000313" key="1">
    <source>
        <dbReference type="EMBL" id="MDB0581338.1"/>
    </source>
</evidence>
<dbReference type="RefSeq" id="WP_052443767.1">
    <property type="nucleotide sequence ID" value="NZ_JABEVU030000001.1"/>
</dbReference>
<proteinExistence type="predicted"/>
<protein>
    <submittedName>
        <fullName evidence="1">Helix-turn-helix domain-containing protein</fullName>
    </submittedName>
</protein>
<dbReference type="InterPro" id="IPR036390">
    <property type="entry name" value="WH_DNA-bd_sf"/>
</dbReference>
<gene>
    <name evidence="1" type="ORF">F7P68_0012465</name>
</gene>